<dbReference type="SMART" id="SM00449">
    <property type="entry name" value="SPRY"/>
    <property type="match status" value="1"/>
</dbReference>
<dbReference type="InterPro" id="IPR013783">
    <property type="entry name" value="Ig-like_fold"/>
</dbReference>
<dbReference type="InterPro" id="IPR003879">
    <property type="entry name" value="Butyrophylin_SPRY"/>
</dbReference>
<dbReference type="Gene3D" id="2.60.40.10">
    <property type="entry name" value="Immunoglobulins"/>
    <property type="match status" value="2"/>
</dbReference>
<dbReference type="InterPro" id="IPR013320">
    <property type="entry name" value="ConA-like_dom_sf"/>
</dbReference>
<evidence type="ECO:0000256" key="9">
    <source>
        <dbReference type="ARBA" id="ARBA00023319"/>
    </source>
</evidence>
<feature type="domain" description="B30.2/SPRY" evidence="13">
    <location>
        <begin position="285"/>
        <end position="481"/>
    </location>
</feature>
<dbReference type="GO" id="GO:0050852">
    <property type="term" value="P:T cell receptor signaling pathway"/>
    <property type="evidence" value="ECO:0007669"/>
    <property type="project" value="TreeGrafter"/>
</dbReference>
<evidence type="ECO:0000256" key="11">
    <source>
        <dbReference type="SAM" id="Phobius"/>
    </source>
</evidence>
<accession>A0A437CE50</accession>
<comment type="similarity">
    <text evidence="2">Belongs to the immunoglobulin superfamily. BTN/MOG family.</text>
</comment>
<dbReference type="GO" id="GO:0009897">
    <property type="term" value="C:external side of plasma membrane"/>
    <property type="evidence" value="ECO:0007669"/>
    <property type="project" value="TreeGrafter"/>
</dbReference>
<dbReference type="PROSITE" id="PS50188">
    <property type="entry name" value="B302_SPRY"/>
    <property type="match status" value="1"/>
</dbReference>
<keyword evidence="9" id="KW-0393">Immunoglobulin domain</keyword>
<sequence length="498" mass="55269">MNRRIFFWVILVLVASTCSSAPVSGSFTVFVGDSKLVGLGQTVLIPCWLSPPQNAESLEIRWYYEDNFDTPVILYMPGKANWVSMDDSFAGRVSFDLKDSTSGGRKTGDGTLKLTNVTIKDEGKYTCYVGSFEEHHSASMNLYVTETGSLPVLSAAWREDNKVNVSCESEGWFPQPELRWSEDPNDRGTSVGDSSGLFRVHSWILVSASSEVSCSVGLPNTKALTVRLRLDKNIPPPPEESGSSTGGWIAFTILLIMVMALLGFMYYRKKAKDSSDCKEEQEPLLSKEMSPPTDLSSASKNHVNIKLENTNEFLLIKDSLLRDKPGITFPDGGRVTCITAIKGTPGFSHGKHYWEVSLKNPIVPVKLSWWIGVTSSPEVPQREDFSPNASNGFWFLSSSPEDKGHLQFSTVPQVCLPVDCRPQTVGVYLDYEKGELSFYDAERKTSIGSLTAEFKGQVFPLFNPGKGDKAPMKIIQRSEETQNKDLDPQMEGEFAERR</sequence>
<feature type="chain" id="PRO_5019214668" description="Butyrophilin subfamily 1 member A1-like" evidence="12">
    <location>
        <begin position="21"/>
        <end position="498"/>
    </location>
</feature>
<dbReference type="GO" id="GO:0001817">
    <property type="term" value="P:regulation of cytokine production"/>
    <property type="evidence" value="ECO:0007669"/>
    <property type="project" value="TreeGrafter"/>
</dbReference>
<feature type="transmembrane region" description="Helical" evidence="11">
    <location>
        <begin position="246"/>
        <end position="267"/>
    </location>
</feature>
<keyword evidence="3 11" id="KW-0812">Transmembrane</keyword>
<keyword evidence="6 11" id="KW-0472">Membrane</keyword>
<keyword evidence="7" id="KW-1015">Disulfide bond</keyword>
<dbReference type="Pfam" id="PF07686">
    <property type="entry name" value="V-set"/>
    <property type="match status" value="1"/>
</dbReference>
<dbReference type="PRINTS" id="PR01407">
    <property type="entry name" value="BUTYPHLNCDUF"/>
</dbReference>
<evidence type="ECO:0000256" key="2">
    <source>
        <dbReference type="ARBA" id="ARBA00007591"/>
    </source>
</evidence>
<dbReference type="SUPFAM" id="SSF49899">
    <property type="entry name" value="Concanavalin A-like lectins/glucanases"/>
    <property type="match status" value="1"/>
</dbReference>
<keyword evidence="8" id="KW-0325">Glycoprotein</keyword>
<evidence type="ECO:0000256" key="4">
    <source>
        <dbReference type="ARBA" id="ARBA00022729"/>
    </source>
</evidence>
<dbReference type="Pfam" id="PF22705">
    <property type="entry name" value="C2-set_3"/>
    <property type="match status" value="1"/>
</dbReference>
<dbReference type="Pfam" id="PF00622">
    <property type="entry name" value="SPRY"/>
    <property type="match status" value="1"/>
</dbReference>
<gene>
    <name evidence="15" type="ORF">OJAV_G00182220</name>
</gene>
<organism evidence="15 16">
    <name type="scientific">Oryzias javanicus</name>
    <name type="common">Javanese ricefish</name>
    <name type="synonym">Aplocheilus javanicus</name>
    <dbReference type="NCBI Taxonomy" id="123683"/>
    <lineage>
        <taxon>Eukaryota</taxon>
        <taxon>Metazoa</taxon>
        <taxon>Chordata</taxon>
        <taxon>Craniata</taxon>
        <taxon>Vertebrata</taxon>
        <taxon>Euteleostomi</taxon>
        <taxon>Actinopterygii</taxon>
        <taxon>Neopterygii</taxon>
        <taxon>Teleostei</taxon>
        <taxon>Neoteleostei</taxon>
        <taxon>Acanthomorphata</taxon>
        <taxon>Ovalentaria</taxon>
        <taxon>Atherinomorphae</taxon>
        <taxon>Beloniformes</taxon>
        <taxon>Adrianichthyidae</taxon>
        <taxon>Oryziinae</taxon>
        <taxon>Oryzias</taxon>
    </lineage>
</organism>
<dbReference type="SMART" id="SM00409">
    <property type="entry name" value="IG"/>
    <property type="match status" value="1"/>
</dbReference>
<dbReference type="EMBL" id="CM012454">
    <property type="protein sequence ID" value="RVE60591.1"/>
    <property type="molecule type" value="Genomic_DNA"/>
</dbReference>
<dbReference type="InterPro" id="IPR003877">
    <property type="entry name" value="SPRY_dom"/>
</dbReference>
<dbReference type="PROSITE" id="PS50835">
    <property type="entry name" value="IG_LIKE"/>
    <property type="match status" value="2"/>
</dbReference>
<dbReference type="Proteomes" id="UP000283210">
    <property type="component" value="Chromosome 18"/>
</dbReference>
<dbReference type="AlphaFoldDB" id="A0A437CE50"/>
<evidence type="ECO:0000256" key="1">
    <source>
        <dbReference type="ARBA" id="ARBA00004479"/>
    </source>
</evidence>
<keyword evidence="4 12" id="KW-0732">Signal</keyword>
<dbReference type="PANTHER" id="PTHR24100:SF149">
    <property type="entry name" value="BG-LIKE ANTIGEN 1-RELATED"/>
    <property type="match status" value="1"/>
</dbReference>
<dbReference type="InterPro" id="IPR053896">
    <property type="entry name" value="BTN3A2-like_Ig-C"/>
</dbReference>
<dbReference type="InterPro" id="IPR043136">
    <property type="entry name" value="B30.2/SPRY_sf"/>
</dbReference>
<protein>
    <recommendedName>
        <fullName evidence="17">Butyrophilin subfamily 1 member A1-like</fullName>
    </recommendedName>
</protein>
<dbReference type="OrthoDB" id="9986391at2759"/>
<evidence type="ECO:0000256" key="8">
    <source>
        <dbReference type="ARBA" id="ARBA00023180"/>
    </source>
</evidence>
<keyword evidence="16" id="KW-1185">Reference proteome</keyword>
<feature type="region of interest" description="Disordered" evidence="10">
    <location>
        <begin position="278"/>
        <end position="301"/>
    </location>
</feature>
<evidence type="ECO:0000256" key="6">
    <source>
        <dbReference type="ARBA" id="ARBA00023136"/>
    </source>
</evidence>
<dbReference type="GO" id="GO:1903037">
    <property type="term" value="P:regulation of leukocyte cell-cell adhesion"/>
    <property type="evidence" value="ECO:0007669"/>
    <property type="project" value="UniProtKB-ARBA"/>
</dbReference>
<dbReference type="InterPro" id="IPR003599">
    <property type="entry name" value="Ig_sub"/>
</dbReference>
<evidence type="ECO:0000313" key="16">
    <source>
        <dbReference type="Proteomes" id="UP000283210"/>
    </source>
</evidence>
<feature type="domain" description="Ig-like" evidence="14">
    <location>
        <begin position="22"/>
        <end position="145"/>
    </location>
</feature>
<comment type="subcellular location">
    <subcellularLocation>
        <location evidence="1">Membrane</location>
        <topology evidence="1">Single-pass type I membrane protein</topology>
    </subcellularLocation>
</comment>
<dbReference type="GO" id="GO:0050863">
    <property type="term" value="P:regulation of T cell activation"/>
    <property type="evidence" value="ECO:0007669"/>
    <property type="project" value="UniProtKB-ARBA"/>
</dbReference>
<feature type="region of interest" description="Disordered" evidence="10">
    <location>
        <begin position="476"/>
        <end position="498"/>
    </location>
</feature>
<evidence type="ECO:0000256" key="3">
    <source>
        <dbReference type="ARBA" id="ARBA00022692"/>
    </source>
</evidence>
<evidence type="ECO:0000259" key="13">
    <source>
        <dbReference type="PROSITE" id="PS50188"/>
    </source>
</evidence>
<feature type="compositionally biased region" description="Basic and acidic residues" evidence="10">
    <location>
        <begin position="476"/>
        <end position="487"/>
    </location>
</feature>
<dbReference type="InterPro" id="IPR007110">
    <property type="entry name" value="Ig-like_dom"/>
</dbReference>
<evidence type="ECO:0008006" key="17">
    <source>
        <dbReference type="Google" id="ProtNLM"/>
    </source>
</evidence>
<evidence type="ECO:0000256" key="5">
    <source>
        <dbReference type="ARBA" id="ARBA00022989"/>
    </source>
</evidence>
<dbReference type="InterPro" id="IPR050504">
    <property type="entry name" value="IgSF_BTN/MOG"/>
</dbReference>
<dbReference type="InterPro" id="IPR001870">
    <property type="entry name" value="B30.2/SPRY"/>
</dbReference>
<dbReference type="PANTHER" id="PTHR24100">
    <property type="entry name" value="BUTYROPHILIN"/>
    <property type="match status" value="1"/>
</dbReference>
<evidence type="ECO:0000256" key="12">
    <source>
        <dbReference type="SAM" id="SignalP"/>
    </source>
</evidence>
<evidence type="ECO:0000256" key="10">
    <source>
        <dbReference type="SAM" id="MobiDB-lite"/>
    </source>
</evidence>
<dbReference type="Gene3D" id="2.60.120.920">
    <property type="match status" value="1"/>
</dbReference>
<feature type="signal peptide" evidence="12">
    <location>
        <begin position="1"/>
        <end position="20"/>
    </location>
</feature>
<dbReference type="FunFam" id="2.60.40.10:FF:000142">
    <property type="entry name" value="V-set domain-containing T-cell activation inhibitor 1"/>
    <property type="match status" value="1"/>
</dbReference>
<reference evidence="15 16" key="2">
    <citation type="submission" date="2019-01" db="EMBL/GenBank/DDBJ databases">
        <title>A chromosome length genome reference of the Java medaka (oryzias javanicus).</title>
        <authorList>
            <person name="Herpin A."/>
            <person name="Takehana Y."/>
            <person name="Naruse K."/>
            <person name="Ansai S."/>
            <person name="Kawaguchi M."/>
        </authorList>
    </citation>
    <scope>NUCLEOTIDE SEQUENCE [LARGE SCALE GENOMIC DNA]</scope>
    <source>
        <strain evidence="15">RS831</strain>
        <tissue evidence="15">Whole body</tissue>
    </source>
</reference>
<keyword evidence="5 11" id="KW-1133">Transmembrane helix</keyword>
<evidence type="ECO:0000256" key="7">
    <source>
        <dbReference type="ARBA" id="ARBA00023157"/>
    </source>
</evidence>
<reference evidence="15 16" key="1">
    <citation type="submission" date="2018-11" db="EMBL/GenBank/DDBJ databases">
        <authorList>
            <person name="Lopez-Roques C."/>
            <person name="Donnadieu C."/>
            <person name="Bouchez O."/>
            <person name="Klopp C."/>
            <person name="Cabau C."/>
            <person name="Zahm M."/>
        </authorList>
    </citation>
    <scope>NUCLEOTIDE SEQUENCE [LARGE SCALE GENOMIC DNA]</scope>
    <source>
        <strain evidence="15">RS831</strain>
        <tissue evidence="15">Whole body</tissue>
    </source>
</reference>
<dbReference type="SUPFAM" id="SSF48726">
    <property type="entry name" value="Immunoglobulin"/>
    <property type="match status" value="2"/>
</dbReference>
<feature type="domain" description="Ig-like" evidence="14">
    <location>
        <begin position="159"/>
        <end position="225"/>
    </location>
</feature>
<dbReference type="GO" id="GO:0005102">
    <property type="term" value="F:signaling receptor binding"/>
    <property type="evidence" value="ECO:0007669"/>
    <property type="project" value="TreeGrafter"/>
</dbReference>
<dbReference type="InterPro" id="IPR013106">
    <property type="entry name" value="Ig_V-set"/>
</dbReference>
<proteinExistence type="inferred from homology"/>
<dbReference type="InterPro" id="IPR036179">
    <property type="entry name" value="Ig-like_dom_sf"/>
</dbReference>
<evidence type="ECO:0000259" key="14">
    <source>
        <dbReference type="PROSITE" id="PS50835"/>
    </source>
</evidence>
<evidence type="ECO:0000313" key="15">
    <source>
        <dbReference type="EMBL" id="RVE60591.1"/>
    </source>
</evidence>
<name>A0A437CE50_ORYJA</name>